<gene>
    <name evidence="2" type="ORF">Ddye_008495</name>
</gene>
<keyword evidence="3" id="KW-1185">Reference proteome</keyword>
<evidence type="ECO:0000313" key="2">
    <source>
        <dbReference type="EMBL" id="KAK2655443.1"/>
    </source>
</evidence>
<name>A0AAD9X9W5_9ROSI</name>
<dbReference type="Proteomes" id="UP001280121">
    <property type="component" value="Unassembled WGS sequence"/>
</dbReference>
<evidence type="ECO:0000259" key="1">
    <source>
        <dbReference type="Pfam" id="PF03732"/>
    </source>
</evidence>
<sequence length="233" mass="27198">MKHQPSPIVLSVAARSYELKGLQIAMLPSFNGHPTEDFLQFMKDYHSILETFPIGWLIEEQLKMRFFRYYLKDRANVWFGSLRVGSLTTRDEVCQVLFNRFFSAEIKEIRIQIASFTEVDDEPFHEAYGRYRQLLEQIPPYMVTDEYKVRTFYDGLTTFTQTSVINACGGLITNKSAGKFFKIYEMLALNSQHRSSTSRREEKHEVSQDTEMAIQMARLTKQVEATTRNMGQQ</sequence>
<organism evidence="2 3">
    <name type="scientific">Dipteronia dyeriana</name>
    <dbReference type="NCBI Taxonomy" id="168575"/>
    <lineage>
        <taxon>Eukaryota</taxon>
        <taxon>Viridiplantae</taxon>
        <taxon>Streptophyta</taxon>
        <taxon>Embryophyta</taxon>
        <taxon>Tracheophyta</taxon>
        <taxon>Spermatophyta</taxon>
        <taxon>Magnoliopsida</taxon>
        <taxon>eudicotyledons</taxon>
        <taxon>Gunneridae</taxon>
        <taxon>Pentapetalae</taxon>
        <taxon>rosids</taxon>
        <taxon>malvids</taxon>
        <taxon>Sapindales</taxon>
        <taxon>Sapindaceae</taxon>
        <taxon>Hippocastanoideae</taxon>
        <taxon>Acereae</taxon>
        <taxon>Dipteronia</taxon>
    </lineage>
</organism>
<dbReference type="Pfam" id="PF03732">
    <property type="entry name" value="Retrotrans_gag"/>
    <property type="match status" value="1"/>
</dbReference>
<proteinExistence type="predicted"/>
<dbReference type="PANTHER" id="PTHR33223">
    <property type="entry name" value="CCHC-TYPE DOMAIN-CONTAINING PROTEIN"/>
    <property type="match status" value="1"/>
</dbReference>
<evidence type="ECO:0000313" key="3">
    <source>
        <dbReference type="Proteomes" id="UP001280121"/>
    </source>
</evidence>
<accession>A0AAD9X9W5</accession>
<feature type="domain" description="Retrotransposon gag" evidence="1">
    <location>
        <begin position="66"/>
        <end position="157"/>
    </location>
</feature>
<reference evidence="2" key="1">
    <citation type="journal article" date="2023" name="Plant J.">
        <title>Genome sequences and population genomics provide insights into the demographic history, inbreeding, and mutation load of two 'living fossil' tree species of Dipteronia.</title>
        <authorList>
            <person name="Feng Y."/>
            <person name="Comes H.P."/>
            <person name="Chen J."/>
            <person name="Zhu S."/>
            <person name="Lu R."/>
            <person name="Zhang X."/>
            <person name="Li P."/>
            <person name="Qiu J."/>
            <person name="Olsen K.M."/>
            <person name="Qiu Y."/>
        </authorList>
    </citation>
    <scope>NUCLEOTIDE SEQUENCE</scope>
    <source>
        <strain evidence="2">KIB01</strain>
    </source>
</reference>
<dbReference type="PANTHER" id="PTHR33223:SF11">
    <property type="entry name" value="ELEMENT PROTEIN, PUTATIVE-RELATED"/>
    <property type="match status" value="1"/>
</dbReference>
<dbReference type="InterPro" id="IPR005162">
    <property type="entry name" value="Retrotrans_gag_dom"/>
</dbReference>
<protein>
    <recommendedName>
        <fullName evidence="1">Retrotransposon gag domain-containing protein</fullName>
    </recommendedName>
</protein>
<dbReference type="EMBL" id="JANJYI010000003">
    <property type="protein sequence ID" value="KAK2655443.1"/>
    <property type="molecule type" value="Genomic_DNA"/>
</dbReference>
<dbReference type="AlphaFoldDB" id="A0AAD9X9W5"/>
<comment type="caution">
    <text evidence="2">The sequence shown here is derived from an EMBL/GenBank/DDBJ whole genome shotgun (WGS) entry which is preliminary data.</text>
</comment>